<reference evidence="1" key="1">
    <citation type="journal article" date="2015" name="Genome Announc.">
        <title>Draft Genome Sequence of Tolypothrix boutellei Strain VB521301.</title>
        <authorList>
            <person name="Chandrababunaidu M.M."/>
            <person name="Singh D."/>
            <person name="Sen D."/>
            <person name="Bhan S."/>
            <person name="Das S."/>
            <person name="Gupta A."/>
            <person name="Adhikary S.P."/>
            <person name="Tripathy S."/>
        </authorList>
    </citation>
    <scope>NUCLEOTIDE SEQUENCE</scope>
    <source>
        <strain evidence="1">VB521301</strain>
    </source>
</reference>
<proteinExistence type="predicted"/>
<accession>A0A0C1NFS4</accession>
<dbReference type="EMBL" id="JHEG02000007">
    <property type="protein sequence ID" value="KIE13772.1"/>
    <property type="molecule type" value="Genomic_DNA"/>
</dbReference>
<organism evidence="1">
    <name type="scientific">Tolypothrix bouteillei VB521301</name>
    <dbReference type="NCBI Taxonomy" id="1479485"/>
    <lineage>
        <taxon>Bacteria</taxon>
        <taxon>Bacillati</taxon>
        <taxon>Cyanobacteriota</taxon>
        <taxon>Cyanophyceae</taxon>
        <taxon>Nostocales</taxon>
        <taxon>Tolypothrichaceae</taxon>
        <taxon>Tolypothrix</taxon>
    </lineage>
</organism>
<protein>
    <submittedName>
        <fullName evidence="1">Uncharacterized protein</fullName>
    </submittedName>
</protein>
<gene>
    <name evidence="1" type="ORF">DA73_0201900</name>
</gene>
<name>A0A0C1NFS4_9CYAN</name>
<comment type="caution">
    <text evidence="1">The sequence shown here is derived from an EMBL/GenBank/DDBJ whole genome shotgun (WGS) entry which is preliminary data.</text>
</comment>
<sequence length="123" mass="13782">MLKRDIQGKFALKSDDYRQVRSLRLTDETWKALGMAAECLGMSRSDYLEQLMRENASPSITRKKEPIDRALATVVEPTTTPQQVATLETLRDQVLQRLKLGKQAPGYKAALKALNDFIAALSS</sequence>
<dbReference type="AlphaFoldDB" id="A0A0C1NFS4"/>
<dbReference type="OrthoDB" id="487044at2"/>
<evidence type="ECO:0000313" key="1">
    <source>
        <dbReference type="EMBL" id="KIE13772.1"/>
    </source>
</evidence>